<accession>A0A8H5WZS6</accession>
<feature type="region of interest" description="Disordered" evidence="1">
    <location>
        <begin position="14"/>
        <end position="104"/>
    </location>
</feature>
<dbReference type="Proteomes" id="UP000532311">
    <property type="component" value="Unassembled WGS sequence"/>
</dbReference>
<reference evidence="2 3" key="1">
    <citation type="submission" date="2020-05" db="EMBL/GenBank/DDBJ databases">
        <title>Identification and distribution of gene clusters putatively required for synthesis of sphingolipid metabolism inhibitors in phylogenetically diverse species of the filamentous fungus Fusarium.</title>
        <authorList>
            <person name="Kim H.-S."/>
            <person name="Busman M."/>
            <person name="Brown D.W."/>
            <person name="Divon H."/>
            <person name="Uhlig S."/>
            <person name="Proctor R.H."/>
        </authorList>
    </citation>
    <scope>NUCLEOTIDE SEQUENCE [LARGE SCALE GENOMIC DNA]</scope>
    <source>
        <strain evidence="2 3">NRRL 26131</strain>
    </source>
</reference>
<dbReference type="EMBL" id="JAAQPF010001688">
    <property type="protein sequence ID" value="KAF5681752.1"/>
    <property type="molecule type" value="Genomic_DNA"/>
</dbReference>
<feature type="compositionally biased region" description="Basic and acidic residues" evidence="1">
    <location>
        <begin position="95"/>
        <end position="104"/>
    </location>
</feature>
<protein>
    <submittedName>
        <fullName evidence="2">Uncharacterized protein</fullName>
    </submittedName>
</protein>
<gene>
    <name evidence="2" type="ORF">FGLOB1_14880</name>
</gene>
<organism evidence="2 3">
    <name type="scientific">Fusarium globosum</name>
    <dbReference type="NCBI Taxonomy" id="78864"/>
    <lineage>
        <taxon>Eukaryota</taxon>
        <taxon>Fungi</taxon>
        <taxon>Dikarya</taxon>
        <taxon>Ascomycota</taxon>
        <taxon>Pezizomycotina</taxon>
        <taxon>Sordariomycetes</taxon>
        <taxon>Hypocreomycetidae</taxon>
        <taxon>Hypocreales</taxon>
        <taxon>Nectriaceae</taxon>
        <taxon>Fusarium</taxon>
        <taxon>Fusarium fujikuroi species complex</taxon>
    </lineage>
</organism>
<evidence type="ECO:0000256" key="1">
    <source>
        <dbReference type="SAM" id="MobiDB-lite"/>
    </source>
</evidence>
<dbReference type="AlphaFoldDB" id="A0A8H5WZS6"/>
<evidence type="ECO:0000313" key="2">
    <source>
        <dbReference type="EMBL" id="KAF5681752.1"/>
    </source>
</evidence>
<name>A0A8H5WZS6_9HYPO</name>
<comment type="caution">
    <text evidence="2">The sequence shown here is derived from an EMBL/GenBank/DDBJ whole genome shotgun (WGS) entry which is preliminary data.</text>
</comment>
<keyword evidence="3" id="KW-1185">Reference proteome</keyword>
<proteinExistence type="predicted"/>
<sequence length="104" mass="11531">MNSINQHILFWLDDLPPHSPAFAQPISKKRCFSDSGPLPSPPHSPESGSEEMPPVTPVTKKRKTLGDLPSLARREQGQDDDEENEQTPRAEPSLSDDRSSQRTG</sequence>
<feature type="non-terminal residue" evidence="2">
    <location>
        <position position="104"/>
    </location>
</feature>
<evidence type="ECO:0000313" key="3">
    <source>
        <dbReference type="Proteomes" id="UP000532311"/>
    </source>
</evidence>